<accession>A0A9R1WLG9</accession>
<dbReference type="Pfam" id="PF14223">
    <property type="entry name" value="Retrotran_gag_2"/>
    <property type="match status" value="1"/>
</dbReference>
<evidence type="ECO:0000313" key="1">
    <source>
        <dbReference type="EMBL" id="KAJ0226213.1"/>
    </source>
</evidence>
<proteinExistence type="predicted"/>
<comment type="caution">
    <text evidence="1">The sequence shown here is derived from an EMBL/GenBank/DDBJ whole genome shotgun (WGS) entry which is preliminary data.</text>
</comment>
<dbReference type="Proteomes" id="UP000235145">
    <property type="component" value="Unassembled WGS sequence"/>
</dbReference>
<gene>
    <name evidence="1" type="ORF">LSAT_V11C100043120</name>
</gene>
<protein>
    <recommendedName>
        <fullName evidence="3">CCHC-type domain-containing protein</fullName>
    </recommendedName>
</protein>
<name>A0A9R1WLG9_LACSA</name>
<keyword evidence="2" id="KW-1185">Reference proteome</keyword>
<organism evidence="1 2">
    <name type="scientific">Lactuca sativa</name>
    <name type="common">Garden lettuce</name>
    <dbReference type="NCBI Taxonomy" id="4236"/>
    <lineage>
        <taxon>Eukaryota</taxon>
        <taxon>Viridiplantae</taxon>
        <taxon>Streptophyta</taxon>
        <taxon>Embryophyta</taxon>
        <taxon>Tracheophyta</taxon>
        <taxon>Spermatophyta</taxon>
        <taxon>Magnoliopsida</taxon>
        <taxon>eudicotyledons</taxon>
        <taxon>Gunneridae</taxon>
        <taxon>Pentapetalae</taxon>
        <taxon>asterids</taxon>
        <taxon>campanulids</taxon>
        <taxon>Asterales</taxon>
        <taxon>Asteraceae</taxon>
        <taxon>Cichorioideae</taxon>
        <taxon>Cichorieae</taxon>
        <taxon>Lactucinae</taxon>
        <taxon>Lactuca</taxon>
    </lineage>
</organism>
<evidence type="ECO:0000313" key="2">
    <source>
        <dbReference type="Proteomes" id="UP000235145"/>
    </source>
</evidence>
<evidence type="ECO:0008006" key="3">
    <source>
        <dbReference type="Google" id="ProtNLM"/>
    </source>
</evidence>
<dbReference type="EMBL" id="NBSK02000001">
    <property type="protein sequence ID" value="KAJ0226213.1"/>
    <property type="molecule type" value="Genomic_DNA"/>
</dbReference>
<sequence length="566" mass="65905">MNVVGETIGYTVTASINMTQKKYNKLLTNVEKIPQDEKEKLLCNVKAKRMIRFDLQYDTFRLVSPCTTAKEIWDRLKELYSTDEYLEHSIQTLLLSEFDAFQQKPNEKLIQAFDRFNHLLSKMIKHDIGREVIEQKVTLLNGLRPEWMVVASTAKAHEQFKIYSLVKMVGILKSHESVVTKEAKVVSSMGSLALLYKTKNVAEDEEESEMSECDLTSEEYAMMISNPKRLSRKKIPVAKKRNRKKRRRRANCSETPGYDCNFCHDKNHFAKDCMLRKISEKKEGEDDEAYHMRKLEEIKKKKAYNNSMNALIVQENVVDDKFGGAEVWSKDSEDEEMLDGDSRSVTNDGGSLMQTRLTNANLTDQISRVTSKSEERRMWIEKTELDLVRTRDELIYLQRDNFKFLKKRNIFCLIAKRLYLNITQLHLNCNIVKKVHKMILPFLEFKEDEVDVDCYNCESIVSSYEVSDAYRIGLDKIEFFIKSKDHKDMLRNLLDENDKLKIKTENTHKFDSLSAKLSSDNKMNVENSSEFDEDSDMSEISIEDEVDCSEFHKSEPKSAKPLISEN</sequence>
<dbReference type="AlphaFoldDB" id="A0A9R1WLG9"/>
<reference evidence="1 2" key="1">
    <citation type="journal article" date="2017" name="Nat. Commun.">
        <title>Genome assembly with in vitro proximity ligation data and whole-genome triplication in lettuce.</title>
        <authorList>
            <person name="Reyes-Chin-Wo S."/>
            <person name="Wang Z."/>
            <person name="Yang X."/>
            <person name="Kozik A."/>
            <person name="Arikit S."/>
            <person name="Song C."/>
            <person name="Xia L."/>
            <person name="Froenicke L."/>
            <person name="Lavelle D.O."/>
            <person name="Truco M.J."/>
            <person name="Xia R."/>
            <person name="Zhu S."/>
            <person name="Xu C."/>
            <person name="Xu H."/>
            <person name="Xu X."/>
            <person name="Cox K."/>
            <person name="Korf I."/>
            <person name="Meyers B.C."/>
            <person name="Michelmore R.W."/>
        </authorList>
    </citation>
    <scope>NUCLEOTIDE SEQUENCE [LARGE SCALE GENOMIC DNA]</scope>
    <source>
        <strain evidence="2">cv. Salinas</strain>
        <tissue evidence="1">Seedlings</tissue>
    </source>
</reference>